<dbReference type="GO" id="GO:0015744">
    <property type="term" value="P:succinate transport"/>
    <property type="evidence" value="ECO:0007669"/>
    <property type="project" value="TreeGrafter"/>
</dbReference>
<evidence type="ECO:0000256" key="7">
    <source>
        <dbReference type="ARBA" id="ARBA00034125"/>
    </source>
</evidence>
<dbReference type="PANTHER" id="PTHR34390">
    <property type="entry name" value="UPF0442 PROTEIN YJJB-RELATED"/>
    <property type="match status" value="1"/>
</dbReference>
<gene>
    <name evidence="10" type="ORF">H9735_10005</name>
</gene>
<dbReference type="PANTHER" id="PTHR34390:SF1">
    <property type="entry name" value="SUCCINATE TRANSPORTER SUBUNIT YJJB-RELATED"/>
    <property type="match status" value="1"/>
</dbReference>
<dbReference type="InterPro" id="IPR024528">
    <property type="entry name" value="ThrE_2"/>
</dbReference>
<evidence type="ECO:0000313" key="10">
    <source>
        <dbReference type="EMBL" id="HIX68433.1"/>
    </source>
</evidence>
<protein>
    <submittedName>
        <fullName evidence="10">Threonine/serine exporter family protein</fullName>
    </submittedName>
</protein>
<keyword evidence="6 8" id="KW-0472">Membrane</keyword>
<keyword evidence="3" id="KW-0997">Cell inner membrane</keyword>
<comment type="similarity">
    <text evidence="7">Belongs to the ThrE exporter (TC 2.A.79) family.</text>
</comment>
<comment type="subcellular location">
    <subcellularLocation>
        <location evidence="1">Cell membrane</location>
        <topology evidence="1">Multi-pass membrane protein</topology>
    </subcellularLocation>
</comment>
<reference evidence="10" key="1">
    <citation type="journal article" date="2021" name="PeerJ">
        <title>Extensive microbial diversity within the chicken gut microbiome revealed by metagenomics and culture.</title>
        <authorList>
            <person name="Gilroy R."/>
            <person name="Ravi A."/>
            <person name="Getino M."/>
            <person name="Pursley I."/>
            <person name="Horton D.L."/>
            <person name="Alikhan N.F."/>
            <person name="Baker D."/>
            <person name="Gharbi K."/>
            <person name="Hall N."/>
            <person name="Watson M."/>
            <person name="Adriaenssens E.M."/>
            <person name="Foster-Nyarko E."/>
            <person name="Jarju S."/>
            <person name="Secka A."/>
            <person name="Antonio M."/>
            <person name="Oren A."/>
            <person name="Chaudhuri R.R."/>
            <person name="La Ragione R."/>
            <person name="Hildebrand F."/>
            <person name="Pallen M.J."/>
        </authorList>
    </citation>
    <scope>NUCLEOTIDE SEQUENCE</scope>
    <source>
        <strain evidence="10">CHK191-13928</strain>
    </source>
</reference>
<evidence type="ECO:0000256" key="5">
    <source>
        <dbReference type="ARBA" id="ARBA00022989"/>
    </source>
</evidence>
<keyword evidence="2" id="KW-1003">Cell membrane</keyword>
<dbReference type="Pfam" id="PF12821">
    <property type="entry name" value="ThrE_2"/>
    <property type="match status" value="1"/>
</dbReference>
<evidence type="ECO:0000256" key="8">
    <source>
        <dbReference type="SAM" id="Phobius"/>
    </source>
</evidence>
<name>A0A9D1WWH7_9FIRM</name>
<feature type="transmembrane region" description="Helical" evidence="8">
    <location>
        <begin position="28"/>
        <end position="46"/>
    </location>
</feature>
<dbReference type="AlphaFoldDB" id="A0A9D1WWH7"/>
<feature type="transmembrane region" description="Helical" evidence="8">
    <location>
        <begin position="6"/>
        <end position="23"/>
    </location>
</feature>
<feature type="domain" description="Threonine/Serine exporter ThrE" evidence="9">
    <location>
        <begin position="6"/>
        <end position="133"/>
    </location>
</feature>
<evidence type="ECO:0000256" key="1">
    <source>
        <dbReference type="ARBA" id="ARBA00004651"/>
    </source>
</evidence>
<comment type="caution">
    <text evidence="10">The sequence shown here is derived from an EMBL/GenBank/DDBJ whole genome shotgun (WGS) entry which is preliminary data.</text>
</comment>
<evidence type="ECO:0000259" key="9">
    <source>
        <dbReference type="Pfam" id="PF12821"/>
    </source>
</evidence>
<sequence length="154" mass="17081">MQEIIQIAASFIGSLGFAALYNLHGKKLWIAGVGGMICWGSYLGFLNLIQNGFITNLLATVVATAYAEVMARVQKTPVTVYLISAIIPMVPGGTLYYTMNYAIAKEWDLFYRYGQKTLMIAAAMAGGIMIASSLFQMYSQIRVYYKKRKSCQKT</sequence>
<keyword evidence="5 8" id="KW-1133">Transmembrane helix</keyword>
<keyword evidence="4 8" id="KW-0812">Transmembrane</keyword>
<dbReference type="Proteomes" id="UP000886721">
    <property type="component" value="Unassembled WGS sequence"/>
</dbReference>
<dbReference type="EMBL" id="DXEM01000031">
    <property type="protein sequence ID" value="HIX68433.1"/>
    <property type="molecule type" value="Genomic_DNA"/>
</dbReference>
<feature type="transmembrane region" description="Helical" evidence="8">
    <location>
        <begin position="118"/>
        <end position="138"/>
    </location>
</feature>
<evidence type="ECO:0000256" key="3">
    <source>
        <dbReference type="ARBA" id="ARBA00022519"/>
    </source>
</evidence>
<dbReference type="InterPro" id="IPR050539">
    <property type="entry name" value="ThrE_Dicarb/AminoAcid_Exp"/>
</dbReference>
<reference evidence="10" key="2">
    <citation type="submission" date="2021-04" db="EMBL/GenBank/DDBJ databases">
        <authorList>
            <person name="Gilroy R."/>
        </authorList>
    </citation>
    <scope>NUCLEOTIDE SEQUENCE</scope>
    <source>
        <strain evidence="10">CHK191-13928</strain>
    </source>
</reference>
<feature type="transmembrane region" description="Helical" evidence="8">
    <location>
        <begin position="52"/>
        <end position="71"/>
    </location>
</feature>
<evidence type="ECO:0000256" key="6">
    <source>
        <dbReference type="ARBA" id="ARBA00023136"/>
    </source>
</evidence>
<organism evidence="10 11">
    <name type="scientific">Candidatus Anaerostipes excrementavium</name>
    <dbReference type="NCBI Taxonomy" id="2838463"/>
    <lineage>
        <taxon>Bacteria</taxon>
        <taxon>Bacillati</taxon>
        <taxon>Bacillota</taxon>
        <taxon>Clostridia</taxon>
        <taxon>Lachnospirales</taxon>
        <taxon>Lachnospiraceae</taxon>
        <taxon>Anaerostipes</taxon>
    </lineage>
</organism>
<evidence type="ECO:0000256" key="2">
    <source>
        <dbReference type="ARBA" id="ARBA00022475"/>
    </source>
</evidence>
<accession>A0A9D1WWH7</accession>
<evidence type="ECO:0000313" key="11">
    <source>
        <dbReference type="Proteomes" id="UP000886721"/>
    </source>
</evidence>
<feature type="transmembrane region" description="Helical" evidence="8">
    <location>
        <begin position="78"/>
        <end position="98"/>
    </location>
</feature>
<proteinExistence type="inferred from homology"/>
<dbReference type="GO" id="GO:0005886">
    <property type="term" value="C:plasma membrane"/>
    <property type="evidence" value="ECO:0007669"/>
    <property type="project" value="UniProtKB-SubCell"/>
</dbReference>
<evidence type="ECO:0000256" key="4">
    <source>
        <dbReference type="ARBA" id="ARBA00022692"/>
    </source>
</evidence>